<organism evidence="2 3">
    <name type="scientific">Mycena venus</name>
    <dbReference type="NCBI Taxonomy" id="2733690"/>
    <lineage>
        <taxon>Eukaryota</taxon>
        <taxon>Fungi</taxon>
        <taxon>Dikarya</taxon>
        <taxon>Basidiomycota</taxon>
        <taxon>Agaricomycotina</taxon>
        <taxon>Agaricomycetes</taxon>
        <taxon>Agaricomycetidae</taxon>
        <taxon>Agaricales</taxon>
        <taxon>Marasmiineae</taxon>
        <taxon>Mycenaceae</taxon>
        <taxon>Mycena</taxon>
    </lineage>
</organism>
<keyword evidence="1" id="KW-0732">Signal</keyword>
<dbReference type="PANTHER" id="PTHR36183:SF2">
    <property type="entry name" value="BETA-GLUCURONIDASE C-TERMINAL DOMAIN-CONTAINING PROTEIN"/>
    <property type="match status" value="1"/>
</dbReference>
<protein>
    <submittedName>
        <fullName evidence="2">Glycoside hydrolase family 79 protein</fullName>
    </submittedName>
</protein>
<reference evidence="2" key="1">
    <citation type="submission" date="2020-05" db="EMBL/GenBank/DDBJ databases">
        <title>Mycena genomes resolve the evolution of fungal bioluminescence.</title>
        <authorList>
            <person name="Tsai I.J."/>
        </authorList>
    </citation>
    <scope>NUCLEOTIDE SEQUENCE</scope>
    <source>
        <strain evidence="2">CCC161011</strain>
    </source>
</reference>
<dbReference type="AlphaFoldDB" id="A0A8H6XL16"/>
<dbReference type="EMBL" id="JACAZI010000017">
    <property type="protein sequence ID" value="KAF7342436.1"/>
    <property type="molecule type" value="Genomic_DNA"/>
</dbReference>
<dbReference type="GO" id="GO:0016787">
    <property type="term" value="F:hydrolase activity"/>
    <property type="evidence" value="ECO:0007669"/>
    <property type="project" value="UniProtKB-KW"/>
</dbReference>
<keyword evidence="2" id="KW-0378">Hydrolase</keyword>
<dbReference type="SUPFAM" id="SSF51445">
    <property type="entry name" value="(Trans)glycosidases"/>
    <property type="match status" value="1"/>
</dbReference>
<feature type="signal peptide" evidence="1">
    <location>
        <begin position="1"/>
        <end position="21"/>
    </location>
</feature>
<dbReference type="InterPro" id="IPR052974">
    <property type="entry name" value="GH79_Enzymes"/>
</dbReference>
<dbReference type="PANTHER" id="PTHR36183">
    <property type="entry name" value="BETA-GLUCURONIDASE"/>
    <property type="match status" value="1"/>
</dbReference>
<gene>
    <name evidence="2" type="ORF">MVEN_01832800</name>
</gene>
<accession>A0A8H6XL16</accession>
<feature type="chain" id="PRO_5034162749" evidence="1">
    <location>
        <begin position="22"/>
        <end position="420"/>
    </location>
</feature>
<dbReference type="InterPro" id="IPR017853">
    <property type="entry name" value="GH"/>
</dbReference>
<evidence type="ECO:0000256" key="1">
    <source>
        <dbReference type="SAM" id="SignalP"/>
    </source>
</evidence>
<keyword evidence="3" id="KW-1185">Reference proteome</keyword>
<dbReference type="OrthoDB" id="2831684at2759"/>
<name>A0A8H6XL16_9AGAR</name>
<proteinExistence type="predicted"/>
<dbReference type="Proteomes" id="UP000620124">
    <property type="component" value="Unassembled WGS sequence"/>
</dbReference>
<comment type="caution">
    <text evidence="2">The sequence shown here is derived from an EMBL/GenBank/DDBJ whole genome shotgun (WGS) entry which is preliminary data.</text>
</comment>
<dbReference type="Gene3D" id="3.20.20.80">
    <property type="entry name" value="Glycosidases"/>
    <property type="match status" value="1"/>
</dbReference>
<sequence>MRNSNTLLLLLGIISTSPTHSDPAGVVGQIRIAPAVELRPPKTAGNAPNVNQGFVGFGIEMSSFAEYGGKSLLARLSCALLTEIPPGINRPNNFSNNLMSAISTRTRAPVHIRVGGTSMDNTIFNTSSSALTATGDQDTCHLHTNVTIGGPWLPAFKSFPVGTRFTVQLPLARNHPSNRVKFARACIAAMPSKTLQLDANEIGNEPDLYPASPKPPCGPPDRLNGYGPNDYAAEWIAAAADIGAQVGALNGQKAWFQAMTLSSGVDQKIWNITANWNAINNDGFPKTVSQHYYQANACGNLQDELMNHSKTVSMLETSFGTTASFLRNHEIPFVLGEVGSALWPNRSCTPNLQLYGSLGGALWTADMMLHTMAMGIERISMQQGTNFNFSAWQPITTLFAPKAVHGNWYGHVFAADFFWV</sequence>
<evidence type="ECO:0000313" key="2">
    <source>
        <dbReference type="EMBL" id="KAF7342436.1"/>
    </source>
</evidence>
<evidence type="ECO:0000313" key="3">
    <source>
        <dbReference type="Proteomes" id="UP000620124"/>
    </source>
</evidence>